<dbReference type="STRING" id="1901.BB341_14965"/>
<reference evidence="12 13" key="1">
    <citation type="journal article" date="2010" name="Genome Biol. Evol.">
        <title>The sequence of a 1.8-mb bacterial linear plasmid reveals a rich evolutionary reservoir of secondary metabolic pathways.</title>
        <authorList>
            <person name="Medema M.H."/>
            <person name="Trefzer A."/>
            <person name="Kovalchuk A."/>
            <person name="van den Berg M."/>
            <person name="Mueller U."/>
            <person name="Heijne W."/>
            <person name="Wu L."/>
            <person name="Alam M.T."/>
            <person name="Ronning C.M."/>
            <person name="Nierman W.C."/>
            <person name="Bovenberg R.A.L."/>
            <person name="Breitling R."/>
            <person name="Takano E."/>
        </authorList>
    </citation>
    <scope>NUCLEOTIDE SEQUENCE [LARGE SCALE GENOMIC DNA]</scope>
    <source>
        <strain evidence="13">ATCC 27064 / DSM 738 / JCM 4710 / NBRC 13307 / NCIMB 12785 / NRRL 3585 / VKM Ac-602</strain>
    </source>
</reference>
<evidence type="ECO:0000256" key="1">
    <source>
        <dbReference type="ARBA" id="ARBA00001946"/>
    </source>
</evidence>
<keyword evidence="5" id="KW-0028">Amino-acid biosynthesis</keyword>
<dbReference type="GO" id="GO:0036424">
    <property type="term" value="F:L-phosphoserine phosphatase activity"/>
    <property type="evidence" value="ECO:0007669"/>
    <property type="project" value="TreeGrafter"/>
</dbReference>
<comment type="catalytic activity">
    <reaction evidence="11">
        <text>O-phospho-D-serine + H2O = D-serine + phosphate</text>
        <dbReference type="Rhea" id="RHEA:24873"/>
        <dbReference type="ChEBI" id="CHEBI:15377"/>
        <dbReference type="ChEBI" id="CHEBI:35247"/>
        <dbReference type="ChEBI" id="CHEBI:43474"/>
        <dbReference type="ChEBI" id="CHEBI:58680"/>
        <dbReference type="EC" id="3.1.3.3"/>
    </reaction>
</comment>
<evidence type="ECO:0000256" key="8">
    <source>
        <dbReference type="ARBA" id="ARBA00022842"/>
    </source>
</evidence>
<evidence type="ECO:0000256" key="2">
    <source>
        <dbReference type="ARBA" id="ARBA00005135"/>
    </source>
</evidence>
<dbReference type="InterPro" id="IPR023214">
    <property type="entry name" value="HAD_sf"/>
</dbReference>
<dbReference type="RefSeq" id="WP_003961000.1">
    <property type="nucleotide sequence ID" value="NZ_CM000913.1"/>
</dbReference>
<dbReference type="EC" id="3.1.3.3" evidence="4"/>
<evidence type="ECO:0000256" key="11">
    <source>
        <dbReference type="ARBA" id="ARBA00048523"/>
    </source>
</evidence>
<keyword evidence="6" id="KW-0479">Metal-binding</keyword>
<keyword evidence="13" id="KW-1185">Reference proteome</keyword>
<evidence type="ECO:0000256" key="10">
    <source>
        <dbReference type="ARBA" id="ARBA00048138"/>
    </source>
</evidence>
<evidence type="ECO:0000256" key="5">
    <source>
        <dbReference type="ARBA" id="ARBA00022605"/>
    </source>
</evidence>
<dbReference type="KEGG" id="sclf:BB341_14965"/>
<dbReference type="GO" id="GO:0006564">
    <property type="term" value="P:L-serine biosynthetic process"/>
    <property type="evidence" value="ECO:0007669"/>
    <property type="project" value="UniProtKB-KW"/>
</dbReference>
<sequence>MPFAHPVIVFDLDGTLIRNTTVSLLLAEGVGRLPAVEELERLYDSYAIDNDTFSDREAALLAGLTPEQIRGFLADAPWTAGVEETLRTLTEGGCTLLLATLAWGFAVEELEHRPWFSAVGAADMEYVDGALSGRVDRYFDEQGKLDFVRAWCAERGVPLDQVAAVGDSRSDLRLFAGVGTSVALNASADARAAADHVLDTEDLRDLLPLLRTRTA</sequence>
<evidence type="ECO:0000313" key="12">
    <source>
        <dbReference type="EMBL" id="EFG07782.1"/>
    </source>
</evidence>
<comment type="cofactor">
    <cofactor evidence="1">
        <name>Mg(2+)</name>
        <dbReference type="ChEBI" id="CHEBI:18420"/>
    </cofactor>
</comment>
<gene>
    <name evidence="12" type="ORF">SCLAV_2710</name>
</gene>
<proteinExistence type="inferred from homology"/>
<comment type="pathway">
    <text evidence="2">Amino-acid biosynthesis; L-serine biosynthesis; L-serine from 3-phospho-D-glycerate: step 3/3.</text>
</comment>
<name>E2PUK3_STRCL</name>
<dbReference type="GeneID" id="93730738"/>
<keyword evidence="8" id="KW-0460">Magnesium</keyword>
<evidence type="ECO:0000256" key="3">
    <source>
        <dbReference type="ARBA" id="ARBA00009184"/>
    </source>
</evidence>
<dbReference type="PANTHER" id="PTHR43344">
    <property type="entry name" value="PHOSPHOSERINE PHOSPHATASE"/>
    <property type="match status" value="1"/>
</dbReference>
<dbReference type="InterPro" id="IPR050582">
    <property type="entry name" value="HAD-like_SerB"/>
</dbReference>
<accession>E2PUK3</accession>
<dbReference type="EMBL" id="CM000913">
    <property type="protein sequence ID" value="EFG07782.1"/>
    <property type="molecule type" value="Genomic_DNA"/>
</dbReference>
<keyword evidence="7 12" id="KW-0378">Hydrolase</keyword>
<keyword evidence="9" id="KW-0718">Serine biosynthesis</keyword>
<dbReference type="GO" id="GO:0000287">
    <property type="term" value="F:magnesium ion binding"/>
    <property type="evidence" value="ECO:0007669"/>
    <property type="project" value="TreeGrafter"/>
</dbReference>
<dbReference type="Pfam" id="PF12710">
    <property type="entry name" value="HAD"/>
    <property type="match status" value="1"/>
</dbReference>
<dbReference type="NCBIfam" id="TIGR01488">
    <property type="entry name" value="HAD-SF-IB"/>
    <property type="match status" value="1"/>
</dbReference>
<dbReference type="GO" id="GO:0005737">
    <property type="term" value="C:cytoplasm"/>
    <property type="evidence" value="ECO:0007669"/>
    <property type="project" value="TreeGrafter"/>
</dbReference>
<organism evidence="12 13">
    <name type="scientific">Streptomyces clavuligerus</name>
    <dbReference type="NCBI Taxonomy" id="1901"/>
    <lineage>
        <taxon>Bacteria</taxon>
        <taxon>Bacillati</taxon>
        <taxon>Actinomycetota</taxon>
        <taxon>Actinomycetes</taxon>
        <taxon>Kitasatosporales</taxon>
        <taxon>Streptomycetaceae</taxon>
        <taxon>Streptomyces</taxon>
    </lineage>
</organism>
<dbReference type="SUPFAM" id="SSF56784">
    <property type="entry name" value="HAD-like"/>
    <property type="match status" value="1"/>
</dbReference>
<dbReference type="OrthoDB" id="3615082at2"/>
<comment type="catalytic activity">
    <reaction evidence="10">
        <text>O-phospho-L-serine + H2O = L-serine + phosphate</text>
        <dbReference type="Rhea" id="RHEA:21208"/>
        <dbReference type="ChEBI" id="CHEBI:15377"/>
        <dbReference type="ChEBI" id="CHEBI:33384"/>
        <dbReference type="ChEBI" id="CHEBI:43474"/>
        <dbReference type="ChEBI" id="CHEBI:57524"/>
        <dbReference type="EC" id="3.1.3.3"/>
    </reaction>
</comment>
<protein>
    <recommendedName>
        <fullName evidence="4">phosphoserine phosphatase</fullName>
        <ecNumber evidence="4">3.1.3.3</ecNumber>
    </recommendedName>
</protein>
<dbReference type="InterPro" id="IPR036412">
    <property type="entry name" value="HAD-like_sf"/>
</dbReference>
<evidence type="ECO:0000256" key="7">
    <source>
        <dbReference type="ARBA" id="ARBA00022801"/>
    </source>
</evidence>
<evidence type="ECO:0000256" key="6">
    <source>
        <dbReference type="ARBA" id="ARBA00022723"/>
    </source>
</evidence>
<evidence type="ECO:0000256" key="9">
    <source>
        <dbReference type="ARBA" id="ARBA00023299"/>
    </source>
</evidence>
<comment type="similarity">
    <text evidence="3">Belongs to the HAD-like hydrolase superfamily. SerB family.</text>
</comment>
<dbReference type="Proteomes" id="UP000002357">
    <property type="component" value="Chromosome"/>
</dbReference>
<dbReference type="AlphaFoldDB" id="E2PUK3"/>
<evidence type="ECO:0000256" key="4">
    <source>
        <dbReference type="ARBA" id="ARBA00012640"/>
    </source>
</evidence>
<dbReference type="Gene3D" id="3.40.50.1000">
    <property type="entry name" value="HAD superfamily/HAD-like"/>
    <property type="match status" value="1"/>
</dbReference>
<evidence type="ECO:0000313" key="13">
    <source>
        <dbReference type="Proteomes" id="UP000002357"/>
    </source>
</evidence>
<dbReference type="PANTHER" id="PTHR43344:SF2">
    <property type="entry name" value="PHOSPHOSERINE PHOSPHATASE"/>
    <property type="match status" value="1"/>
</dbReference>
<dbReference type="eggNOG" id="COG0560">
    <property type="taxonomic scope" value="Bacteria"/>
</dbReference>